<proteinExistence type="inferred from homology"/>
<dbReference type="GO" id="GO:0034456">
    <property type="term" value="C:UTP-C complex"/>
    <property type="evidence" value="ECO:0007669"/>
    <property type="project" value="TreeGrafter"/>
</dbReference>
<gene>
    <name evidence="11" type="ORF">Taro_011122</name>
</gene>
<organism evidence="11 12">
    <name type="scientific">Colocasia esculenta</name>
    <name type="common">Wild taro</name>
    <name type="synonym">Arum esculentum</name>
    <dbReference type="NCBI Taxonomy" id="4460"/>
    <lineage>
        <taxon>Eukaryota</taxon>
        <taxon>Viridiplantae</taxon>
        <taxon>Streptophyta</taxon>
        <taxon>Embryophyta</taxon>
        <taxon>Tracheophyta</taxon>
        <taxon>Spermatophyta</taxon>
        <taxon>Magnoliopsida</taxon>
        <taxon>Liliopsida</taxon>
        <taxon>Araceae</taxon>
        <taxon>Aroideae</taxon>
        <taxon>Colocasieae</taxon>
        <taxon>Colocasia</taxon>
    </lineage>
</organism>
<dbReference type="GO" id="GO:0006409">
    <property type="term" value="P:tRNA export from nucleus"/>
    <property type="evidence" value="ECO:0007669"/>
    <property type="project" value="TreeGrafter"/>
</dbReference>
<dbReference type="GO" id="GO:0032545">
    <property type="term" value="C:CURI complex"/>
    <property type="evidence" value="ECO:0007669"/>
    <property type="project" value="TreeGrafter"/>
</dbReference>
<dbReference type="GO" id="GO:0032040">
    <property type="term" value="C:small-subunit processome"/>
    <property type="evidence" value="ECO:0007669"/>
    <property type="project" value="TreeGrafter"/>
</dbReference>
<feature type="domain" description="Nrap protein" evidence="10">
    <location>
        <begin position="734"/>
        <end position="861"/>
    </location>
</feature>
<dbReference type="Gene3D" id="1.10.1410.10">
    <property type="match status" value="1"/>
</dbReference>
<evidence type="ECO:0000259" key="6">
    <source>
        <dbReference type="Pfam" id="PF03813"/>
    </source>
</evidence>
<dbReference type="Proteomes" id="UP000652761">
    <property type="component" value="Unassembled WGS sequence"/>
</dbReference>
<accession>A0A843U9B7</accession>
<dbReference type="EMBL" id="NMUH01000413">
    <property type="protein sequence ID" value="MQL78687.1"/>
    <property type="molecule type" value="Genomic_DNA"/>
</dbReference>
<dbReference type="Pfam" id="PF17404">
    <property type="entry name" value="Nrap_D3"/>
    <property type="match status" value="1"/>
</dbReference>
<comment type="subcellular location">
    <subcellularLocation>
        <location evidence="1 5">Nucleus</location>
        <location evidence="1 5">Nucleolus</location>
    </subcellularLocation>
</comment>
<evidence type="ECO:0000259" key="10">
    <source>
        <dbReference type="Pfam" id="PF17406"/>
    </source>
</evidence>
<evidence type="ECO:0000259" key="7">
    <source>
        <dbReference type="Pfam" id="PF17403"/>
    </source>
</evidence>
<dbReference type="FunFam" id="1.10.1410.10:FF:000012">
    <property type="entry name" value="Nucleolar protein 6"/>
    <property type="match status" value="1"/>
</dbReference>
<keyword evidence="12" id="KW-1185">Reference proteome</keyword>
<dbReference type="InterPro" id="IPR005554">
    <property type="entry name" value="NOL6/Upt22"/>
</dbReference>
<evidence type="ECO:0008006" key="13">
    <source>
        <dbReference type="Google" id="ProtNLM"/>
    </source>
</evidence>
<evidence type="ECO:0000259" key="9">
    <source>
        <dbReference type="Pfam" id="PF17405"/>
    </source>
</evidence>
<dbReference type="InterPro" id="IPR035368">
    <property type="entry name" value="Nrap_D3"/>
</dbReference>
<evidence type="ECO:0000256" key="4">
    <source>
        <dbReference type="ARBA" id="ARBA00023242"/>
    </source>
</evidence>
<feature type="domain" description="Nrap protein" evidence="8">
    <location>
        <begin position="390"/>
        <end position="528"/>
    </location>
</feature>
<feature type="domain" description="Nrap protein" evidence="7">
    <location>
        <begin position="241"/>
        <end position="385"/>
    </location>
</feature>
<evidence type="ECO:0000259" key="8">
    <source>
        <dbReference type="Pfam" id="PF17404"/>
    </source>
</evidence>
<evidence type="ECO:0000256" key="5">
    <source>
        <dbReference type="RuleBase" id="RU364032"/>
    </source>
</evidence>
<name>A0A843U9B7_COLES</name>
<dbReference type="Pfam" id="PF17406">
    <property type="entry name" value="Nrap_D5"/>
    <property type="match status" value="1"/>
</dbReference>
<dbReference type="InterPro" id="IPR035367">
    <property type="entry name" value="Nrap_D2"/>
</dbReference>
<dbReference type="InterPro" id="IPR035369">
    <property type="entry name" value="Nrap_D4"/>
</dbReference>
<evidence type="ECO:0000256" key="2">
    <source>
        <dbReference type="ARBA" id="ARBA00006674"/>
    </source>
</evidence>
<dbReference type="PANTHER" id="PTHR17972:SF0">
    <property type="entry name" value="NUCLEOLAR PROTEIN 6"/>
    <property type="match status" value="1"/>
</dbReference>
<dbReference type="OrthoDB" id="10251401at2759"/>
<dbReference type="AlphaFoldDB" id="A0A843U9B7"/>
<dbReference type="GO" id="GO:0006364">
    <property type="term" value="P:rRNA processing"/>
    <property type="evidence" value="ECO:0007669"/>
    <property type="project" value="TreeGrafter"/>
</dbReference>
<dbReference type="Pfam" id="PF17403">
    <property type="entry name" value="Nrap_D2"/>
    <property type="match status" value="1"/>
</dbReference>
<reference evidence="11" key="1">
    <citation type="submission" date="2017-07" db="EMBL/GenBank/DDBJ databases">
        <title>Taro Niue Genome Assembly and Annotation.</title>
        <authorList>
            <person name="Atibalentja N."/>
            <person name="Keating K."/>
            <person name="Fields C.J."/>
        </authorList>
    </citation>
    <scope>NUCLEOTIDE SEQUENCE</scope>
    <source>
        <strain evidence="11">Niue_2</strain>
        <tissue evidence="11">Leaf</tissue>
    </source>
</reference>
<evidence type="ECO:0000256" key="1">
    <source>
        <dbReference type="ARBA" id="ARBA00004604"/>
    </source>
</evidence>
<comment type="caution">
    <text evidence="11">The sequence shown here is derived from an EMBL/GenBank/DDBJ whole genome shotgun (WGS) entry which is preliminary data.</text>
</comment>
<dbReference type="PANTHER" id="PTHR17972">
    <property type="entry name" value="NUCLEOLAR RNA-ASSOCIATED PROTEIN"/>
    <property type="match status" value="1"/>
</dbReference>
<evidence type="ECO:0000256" key="3">
    <source>
        <dbReference type="ARBA" id="ARBA00022884"/>
    </source>
</evidence>
<dbReference type="InterPro" id="IPR035082">
    <property type="entry name" value="Nrap_D1"/>
</dbReference>
<dbReference type="Pfam" id="PF03813">
    <property type="entry name" value="Nrap"/>
    <property type="match status" value="1"/>
</dbReference>
<sequence>MGFSDKSTDMGTNSMAFKVAELLKDVQLDQSAIKILHQAVSSTMDVIRRMPESKVGADAAPGFVRDLGVPFEKAAFVFKAPESIVVAGSHSIRAIAKPDVHVDLLVRIPKECFHEKDYLNHRYHAKRCLYLRVIEEHLKFSPIVRRMEWSTFQNEARKPVLLVFPDVELPEHSEFFIRIIPAATSVFNVSRLSLSRNNVRALNEEGNTRATPRYNCSILEDMFLEENAEFIQKTFHDWRSLEEALILLKVWARNRSSIYTHDCLNGFLISVILSYIAAGNGGNYINKTMDALQVFRISLKFIATSASWTKGLLFEVPRQHELSKEEMVQYLQLFDVVIYDVSGFANLAFRMTKSAFLELQDEAALTLDCMNQCRDGGFEEIFMTKVDFPVKFDLFMRLNMKGNQKVNTSDYCLDDERWRMCEKELHSLLERALNDRVNLVRVTWRCTPSKWDVKYGFLDFGHEPVHVGILFSSFEKSSRIIDIGPNAENKVEAATFRAFWGEKAELRRQWERHLVMKRITQYVLSKHFLLSNDNMLQVVDQLDFSLLHGSHDPISLSGSLMKAFEVLSKNLRSLDGLPLKISSVQPLDPAFRYTSVFPPEPHPLAEKKAVNKQLLKFTTATTCVQPLDVMIQLESSGLWPLDEVAIEKTKTAWLIEIAKRLQDHLEIFCTASEDVVDILFSGYAFRLRILHEKGLRLLTNQADNGVIKGVSASDRELFLRGQHSSMINGLQGCYPLYGPVVRLAKRWVASHLFSSFLAEEAVELLVAYLFLKPFPFCAPCSRVSGFLRFLRLLANYDWSFSPLVVDINNDLTLEDKKQINDKFILSRKSYEGKADDVEPAMFLATSYDKMSESWTKFSPKTLKPMQLKFQGGKY</sequence>
<comment type="similarity">
    <text evidence="2 5">Belongs to the NRAP family.</text>
</comment>
<protein>
    <recommendedName>
        <fullName evidence="13">Nucleolar protein 6</fullName>
    </recommendedName>
</protein>
<feature type="domain" description="Nrap protein" evidence="6">
    <location>
        <begin position="102"/>
        <end position="235"/>
    </location>
</feature>
<dbReference type="Pfam" id="PF17405">
    <property type="entry name" value="Nrap_D4"/>
    <property type="match status" value="1"/>
</dbReference>
<feature type="domain" description="Nrap protein" evidence="9">
    <location>
        <begin position="552"/>
        <end position="730"/>
    </location>
</feature>
<evidence type="ECO:0000313" key="11">
    <source>
        <dbReference type="EMBL" id="MQL78687.1"/>
    </source>
</evidence>
<evidence type="ECO:0000313" key="12">
    <source>
        <dbReference type="Proteomes" id="UP000652761"/>
    </source>
</evidence>
<dbReference type="GO" id="GO:0003723">
    <property type="term" value="F:RNA binding"/>
    <property type="evidence" value="ECO:0007669"/>
    <property type="project" value="UniProtKB-KW"/>
</dbReference>
<keyword evidence="3 5" id="KW-0694">RNA-binding</keyword>
<keyword evidence="4 5" id="KW-0539">Nucleus</keyword>
<dbReference type="InterPro" id="IPR035370">
    <property type="entry name" value="Nrap_D5"/>
</dbReference>